<dbReference type="PANTHER" id="PTHR30086">
    <property type="entry name" value="ARGININE EXPORTER PROTEIN ARGO"/>
    <property type="match status" value="1"/>
</dbReference>
<evidence type="ECO:0000313" key="8">
    <source>
        <dbReference type="Proteomes" id="UP001232063"/>
    </source>
</evidence>
<dbReference type="RefSeq" id="WP_314509960.1">
    <property type="nucleotide sequence ID" value="NZ_JASJOU010000002.1"/>
</dbReference>
<feature type="transmembrane region" description="Helical" evidence="6">
    <location>
        <begin position="117"/>
        <end position="137"/>
    </location>
</feature>
<name>A0AAE3QYL2_9BACT</name>
<dbReference type="Pfam" id="PF01810">
    <property type="entry name" value="LysE"/>
    <property type="match status" value="1"/>
</dbReference>
<dbReference type="AlphaFoldDB" id="A0AAE3QYL2"/>
<feature type="transmembrane region" description="Helical" evidence="6">
    <location>
        <begin position="149"/>
        <end position="169"/>
    </location>
</feature>
<evidence type="ECO:0000256" key="2">
    <source>
        <dbReference type="ARBA" id="ARBA00022475"/>
    </source>
</evidence>
<proteinExistence type="predicted"/>
<dbReference type="GO" id="GO:0015171">
    <property type="term" value="F:amino acid transmembrane transporter activity"/>
    <property type="evidence" value="ECO:0007669"/>
    <property type="project" value="TreeGrafter"/>
</dbReference>
<protein>
    <submittedName>
        <fullName evidence="7">LysE family transporter</fullName>
    </submittedName>
</protein>
<reference evidence="7" key="1">
    <citation type="submission" date="2023-05" db="EMBL/GenBank/DDBJ databases">
        <authorList>
            <person name="Zhang X."/>
        </authorList>
    </citation>
    <scope>NUCLEOTIDE SEQUENCE</scope>
    <source>
        <strain evidence="7">BD1B2-1</strain>
    </source>
</reference>
<evidence type="ECO:0000256" key="3">
    <source>
        <dbReference type="ARBA" id="ARBA00022692"/>
    </source>
</evidence>
<feature type="transmembrane region" description="Helical" evidence="6">
    <location>
        <begin position="12"/>
        <end position="29"/>
    </location>
</feature>
<evidence type="ECO:0000313" key="7">
    <source>
        <dbReference type="EMBL" id="MDJ1500429.1"/>
    </source>
</evidence>
<dbReference type="GO" id="GO:0005886">
    <property type="term" value="C:plasma membrane"/>
    <property type="evidence" value="ECO:0007669"/>
    <property type="project" value="UniProtKB-SubCell"/>
</dbReference>
<comment type="subcellular location">
    <subcellularLocation>
        <location evidence="1">Cell membrane</location>
        <topology evidence="1">Multi-pass membrane protein</topology>
    </subcellularLocation>
</comment>
<feature type="transmembrane region" description="Helical" evidence="6">
    <location>
        <begin position="41"/>
        <end position="66"/>
    </location>
</feature>
<keyword evidence="3 6" id="KW-0812">Transmembrane</keyword>
<evidence type="ECO:0000256" key="1">
    <source>
        <dbReference type="ARBA" id="ARBA00004651"/>
    </source>
</evidence>
<evidence type="ECO:0000256" key="5">
    <source>
        <dbReference type="ARBA" id="ARBA00023136"/>
    </source>
</evidence>
<keyword evidence="2" id="KW-1003">Cell membrane</keyword>
<gene>
    <name evidence="7" type="ORF">QNI22_07225</name>
</gene>
<feature type="transmembrane region" description="Helical" evidence="6">
    <location>
        <begin position="189"/>
        <end position="206"/>
    </location>
</feature>
<dbReference type="PANTHER" id="PTHR30086:SF20">
    <property type="entry name" value="ARGININE EXPORTER PROTEIN ARGO-RELATED"/>
    <property type="match status" value="1"/>
</dbReference>
<comment type="caution">
    <text evidence="7">The sequence shown here is derived from an EMBL/GenBank/DDBJ whole genome shotgun (WGS) entry which is preliminary data.</text>
</comment>
<sequence length="211" mass="22917">MIYALLTGMKYGLILSVTFSLGPVFFSLLQTGIQKGFRSGALMAAGIALSDLMYAFVCQLGLSQLVKQFESNIAAVGGLIAIGFGIATFMKKSRLEVAENGTNQPQRVGTFRFISKGFLLNSLNPAVVLFWIGMASVASAKIEKSPAEAYIFLAGIISILFSSDLLKVFFARRISNYLSSHTLDWMNRIVGLCLTGFGVWLIYSALTGRIQ</sequence>
<keyword evidence="4 6" id="KW-1133">Transmembrane helix</keyword>
<keyword evidence="8" id="KW-1185">Reference proteome</keyword>
<evidence type="ECO:0000256" key="4">
    <source>
        <dbReference type="ARBA" id="ARBA00022989"/>
    </source>
</evidence>
<dbReference type="InterPro" id="IPR001123">
    <property type="entry name" value="LeuE-type"/>
</dbReference>
<organism evidence="7 8">
    <name type="scientific">Xanthocytophaga agilis</name>
    <dbReference type="NCBI Taxonomy" id="3048010"/>
    <lineage>
        <taxon>Bacteria</taxon>
        <taxon>Pseudomonadati</taxon>
        <taxon>Bacteroidota</taxon>
        <taxon>Cytophagia</taxon>
        <taxon>Cytophagales</taxon>
        <taxon>Rhodocytophagaceae</taxon>
        <taxon>Xanthocytophaga</taxon>
    </lineage>
</organism>
<evidence type="ECO:0000256" key="6">
    <source>
        <dbReference type="SAM" id="Phobius"/>
    </source>
</evidence>
<accession>A0AAE3QYL2</accession>
<dbReference type="EMBL" id="JASJOU010000002">
    <property type="protein sequence ID" value="MDJ1500429.1"/>
    <property type="molecule type" value="Genomic_DNA"/>
</dbReference>
<feature type="transmembrane region" description="Helical" evidence="6">
    <location>
        <begin position="72"/>
        <end position="90"/>
    </location>
</feature>
<keyword evidence="5 6" id="KW-0472">Membrane</keyword>
<dbReference type="Proteomes" id="UP001232063">
    <property type="component" value="Unassembled WGS sequence"/>
</dbReference>